<dbReference type="GO" id="GO:0004521">
    <property type="term" value="F:RNA endonuclease activity"/>
    <property type="evidence" value="ECO:0007669"/>
    <property type="project" value="InterPro"/>
</dbReference>
<dbReference type="AlphaFoldDB" id="A0A3Y9C4E7"/>
<reference evidence="1" key="1">
    <citation type="submission" date="2018-08" db="EMBL/GenBank/DDBJ databases">
        <authorList>
            <person name="Ashton P.M."/>
            <person name="Dallman T."/>
            <person name="Nair S."/>
            <person name="De Pinna E."/>
            <person name="Peters T."/>
            <person name="Grant K."/>
        </authorList>
    </citation>
    <scope>NUCLEOTIDE SEQUENCE [LARGE SCALE GENOMIC DNA]</scope>
    <source>
        <strain evidence="1">43913</strain>
    </source>
</reference>
<dbReference type="Proteomes" id="UP000839644">
    <property type="component" value="Unassembled WGS sequence"/>
</dbReference>
<dbReference type="EMBL" id="AAAFYZ010000073">
    <property type="protein sequence ID" value="EAB8478840.1"/>
    <property type="molecule type" value="Genomic_DNA"/>
</dbReference>
<dbReference type="Pfam" id="PF11080">
    <property type="entry name" value="GhoS"/>
    <property type="match status" value="1"/>
</dbReference>
<protein>
    <submittedName>
        <fullName evidence="1">Endoribonuclease GhoS</fullName>
    </submittedName>
</protein>
<accession>A0A3Y9C4E7</accession>
<gene>
    <name evidence="1" type="primary">ghoS</name>
    <name evidence="1" type="ORF">AU894_22050</name>
</gene>
<sequence>MNINTYIITFNDISNLPVKTAVLDAVLLPEGFSKIIADSYGIPRQLPLGSYAVINTMSKSGTERMIKFVCSKNLSIEPEFKTTLRDDYIF</sequence>
<evidence type="ECO:0000313" key="1">
    <source>
        <dbReference type="EMBL" id="EAB8478840.1"/>
    </source>
</evidence>
<proteinExistence type="predicted"/>
<organism evidence="1">
    <name type="scientific">Salmonella enterica subsp. enterica serovar Java</name>
    <dbReference type="NCBI Taxonomy" id="224729"/>
    <lineage>
        <taxon>Bacteria</taxon>
        <taxon>Pseudomonadati</taxon>
        <taxon>Pseudomonadota</taxon>
        <taxon>Gammaproteobacteria</taxon>
        <taxon>Enterobacterales</taxon>
        <taxon>Enterobacteriaceae</taxon>
        <taxon>Salmonella</taxon>
    </lineage>
</organism>
<dbReference type="InterPro" id="IPR038241">
    <property type="entry name" value="GhoS_sf"/>
</dbReference>
<comment type="caution">
    <text evidence="1">The sequence shown here is derived from an EMBL/GenBank/DDBJ whole genome shotgun (WGS) entry which is preliminary data.</text>
</comment>
<name>A0A3Y9C4E7_SALEB</name>
<dbReference type="Gene3D" id="3.30.70.2360">
    <property type="match status" value="1"/>
</dbReference>
<dbReference type="InterPro" id="IPR022597">
    <property type="entry name" value="GhoS"/>
</dbReference>